<dbReference type="InterPro" id="IPR004484">
    <property type="entry name" value="CbiA/CobB_synth"/>
</dbReference>
<organism evidence="9 10">
    <name type="scientific">Vulcanisaeta moutnovskia (strain 768-28)</name>
    <dbReference type="NCBI Taxonomy" id="985053"/>
    <lineage>
        <taxon>Archaea</taxon>
        <taxon>Thermoproteota</taxon>
        <taxon>Thermoprotei</taxon>
        <taxon>Thermoproteales</taxon>
        <taxon>Thermoproteaceae</taxon>
        <taxon>Vulcanisaeta</taxon>
    </lineage>
</organism>
<dbReference type="AlphaFoldDB" id="F0QUN7"/>
<evidence type="ECO:0000259" key="7">
    <source>
        <dbReference type="Pfam" id="PF01656"/>
    </source>
</evidence>
<dbReference type="GO" id="GO:0042242">
    <property type="term" value="F:cobyrinic acid a,c-diamide synthase activity"/>
    <property type="evidence" value="ECO:0007669"/>
    <property type="project" value="InterPro"/>
</dbReference>
<evidence type="ECO:0000256" key="6">
    <source>
        <dbReference type="ARBA" id="ARBA00022962"/>
    </source>
</evidence>
<dbReference type="InterPro" id="IPR002586">
    <property type="entry name" value="CobQ/CobB/MinD/ParA_Nub-bd_dom"/>
</dbReference>
<dbReference type="STRING" id="985053.VMUT_0487"/>
<feature type="domain" description="CobB/CobQ-like glutamine amidotransferase" evidence="8">
    <location>
        <begin position="253"/>
        <end position="439"/>
    </location>
</feature>
<evidence type="ECO:0000259" key="8">
    <source>
        <dbReference type="Pfam" id="PF07685"/>
    </source>
</evidence>
<dbReference type="Gene3D" id="3.40.50.880">
    <property type="match status" value="1"/>
</dbReference>
<dbReference type="PANTHER" id="PTHR43873:SF1">
    <property type="entry name" value="COBYRINATE A,C-DIAMIDE SYNTHASE"/>
    <property type="match status" value="1"/>
</dbReference>
<dbReference type="eggNOG" id="arCOG00106">
    <property type="taxonomic scope" value="Archaea"/>
</dbReference>
<keyword evidence="6" id="KW-0315">Glutamine amidotransferase</keyword>
<dbReference type="NCBIfam" id="TIGR00379">
    <property type="entry name" value="cobB"/>
    <property type="match status" value="1"/>
</dbReference>
<dbReference type="Proteomes" id="UP000007485">
    <property type="component" value="Chromosome"/>
</dbReference>
<evidence type="ECO:0000256" key="5">
    <source>
        <dbReference type="ARBA" id="ARBA00022842"/>
    </source>
</evidence>
<dbReference type="SUPFAM" id="SSF52317">
    <property type="entry name" value="Class I glutamine amidotransferase-like"/>
    <property type="match status" value="1"/>
</dbReference>
<dbReference type="HOGENOM" id="CLU_022752_2_1_2"/>
<keyword evidence="3" id="KW-0547">Nucleotide-binding</keyword>
<evidence type="ECO:0000256" key="4">
    <source>
        <dbReference type="ARBA" id="ARBA00022840"/>
    </source>
</evidence>
<dbReference type="PANTHER" id="PTHR43873">
    <property type="entry name" value="COBYRINATE A,C-DIAMIDE SYNTHASE"/>
    <property type="match status" value="1"/>
</dbReference>
<dbReference type="SUPFAM" id="SSF52540">
    <property type="entry name" value="P-loop containing nucleoside triphosphate hydrolases"/>
    <property type="match status" value="1"/>
</dbReference>
<protein>
    <submittedName>
        <fullName evidence="9">Cobyrinic acid a,c-diamide synthase</fullName>
    </submittedName>
</protein>
<name>F0QUN7_VULM7</name>
<evidence type="ECO:0000313" key="10">
    <source>
        <dbReference type="Proteomes" id="UP000007485"/>
    </source>
</evidence>
<gene>
    <name evidence="9" type="ordered locus">VMUT_0487</name>
</gene>
<dbReference type="Pfam" id="PF01656">
    <property type="entry name" value="CbiA"/>
    <property type="match status" value="1"/>
</dbReference>
<accession>F0QUN7</accession>
<dbReference type="PROSITE" id="PS51274">
    <property type="entry name" value="GATASE_COBBQ"/>
    <property type="match status" value="1"/>
</dbReference>
<keyword evidence="2" id="KW-0436">Ligase</keyword>
<sequence>MEITIPRLIIASYKGKNGKTTATLALSYALIRAGLKVSLFKVGPDYIDPSYHLAVTNTLSRNLDYVLMGDKVISRFYKYSLNSDIAIVEGVSGLYDSIDGISEVGSTAQIAKLLKAPIVLVINGERINRTVRAIIRGLKDFDSDVRIAGAVVTNVNQRQLEKLRIAVEDEGLIFLGYIPRNDDLESIMQYRHLGLIHAEEINKQRLIEVFKDVSKFIDIDKVVRVAREYSEPLEVRNYVSLDTSKIISNEVRVGILGGRVFTFYYPETIERIQTFTNNIKFIDPEVDQELGDLDLLLIGGGFPEVYGESLERNRSLKSDIRRFIDSGKHLYAECGGLMYLTDSIIYNNEEYEMVGAIDAITIMHRKPMWYGYARARVIRDSVIGDAGTVLMGHEFHYSSLILRGNYEFVIKYERGVGIHGFDGFQINNAYAHYLHIHPDTYDVIGRMLRRILINKARS</sequence>
<keyword evidence="10" id="KW-1185">Reference proteome</keyword>
<dbReference type="OrthoDB" id="8896at2157"/>
<evidence type="ECO:0000256" key="2">
    <source>
        <dbReference type="ARBA" id="ARBA00022598"/>
    </source>
</evidence>
<dbReference type="GO" id="GO:0005524">
    <property type="term" value="F:ATP binding"/>
    <property type="evidence" value="ECO:0007669"/>
    <property type="project" value="UniProtKB-KW"/>
</dbReference>
<evidence type="ECO:0000256" key="3">
    <source>
        <dbReference type="ARBA" id="ARBA00022741"/>
    </source>
</evidence>
<dbReference type="NCBIfam" id="NF002204">
    <property type="entry name" value="PRK01077.1"/>
    <property type="match status" value="1"/>
</dbReference>
<dbReference type="InterPro" id="IPR011698">
    <property type="entry name" value="GATase_3"/>
</dbReference>
<dbReference type="InterPro" id="IPR029062">
    <property type="entry name" value="Class_I_gatase-like"/>
</dbReference>
<evidence type="ECO:0000256" key="1">
    <source>
        <dbReference type="ARBA" id="ARBA00001946"/>
    </source>
</evidence>
<proteinExistence type="predicted"/>
<evidence type="ECO:0000313" key="9">
    <source>
        <dbReference type="EMBL" id="ADY00698.1"/>
    </source>
</evidence>
<dbReference type="Pfam" id="PF07685">
    <property type="entry name" value="GATase_3"/>
    <property type="match status" value="1"/>
</dbReference>
<reference evidence="9 10" key="1">
    <citation type="journal article" date="2011" name="J. Bacteriol.">
        <title>Complete genome sequence of 'Vulcanisaeta moutnovskia' strain 768-28, a novel member of the hyperthermophilic crenarchaeal genus vulcanisaeta.</title>
        <authorList>
            <person name="Gumerov V.M."/>
            <person name="Mardanov A.V."/>
            <person name="Beletsky A.V."/>
            <person name="Prokofeva M.I."/>
            <person name="Bonch-Osmolovskaya E.A."/>
            <person name="Ravin N.V."/>
            <person name="Skryabin K.G."/>
        </authorList>
    </citation>
    <scope>NUCLEOTIDE SEQUENCE [LARGE SCALE GENOMIC DNA]</scope>
    <source>
        <strain evidence="9 10">768-28</strain>
    </source>
</reference>
<comment type="cofactor">
    <cofactor evidence="1">
        <name>Mg(2+)</name>
        <dbReference type="ChEBI" id="CHEBI:18420"/>
    </cofactor>
</comment>
<dbReference type="RefSeq" id="WP_013603861.1">
    <property type="nucleotide sequence ID" value="NC_015151.1"/>
</dbReference>
<dbReference type="InterPro" id="IPR027417">
    <property type="entry name" value="P-loop_NTPase"/>
</dbReference>
<keyword evidence="5" id="KW-0460">Magnesium</keyword>
<dbReference type="Gene3D" id="3.40.50.300">
    <property type="entry name" value="P-loop containing nucleotide triphosphate hydrolases"/>
    <property type="match status" value="1"/>
</dbReference>
<dbReference type="EMBL" id="CP002529">
    <property type="protein sequence ID" value="ADY00698.1"/>
    <property type="molecule type" value="Genomic_DNA"/>
</dbReference>
<feature type="domain" description="CobQ/CobB/MinD/ParA nucleotide binding" evidence="7">
    <location>
        <begin position="8"/>
        <end position="186"/>
    </location>
</feature>
<dbReference type="KEGG" id="vmo:VMUT_0487"/>
<dbReference type="GeneID" id="10288139"/>
<keyword evidence="4" id="KW-0067">ATP-binding</keyword>